<evidence type="ECO:0000313" key="2">
    <source>
        <dbReference type="Proteomes" id="UP000287394"/>
    </source>
</evidence>
<keyword evidence="2" id="KW-1185">Reference proteome</keyword>
<dbReference type="EMBL" id="AP025739">
    <property type="protein sequence ID" value="BDI30045.1"/>
    <property type="molecule type" value="Genomic_DNA"/>
</dbReference>
<dbReference type="AlphaFoldDB" id="A0A402D1X3"/>
<dbReference type="InterPro" id="IPR012334">
    <property type="entry name" value="Pectin_lyas_fold"/>
</dbReference>
<dbReference type="Pfam" id="PF13229">
    <property type="entry name" value="Beta_helix"/>
    <property type="match status" value="1"/>
</dbReference>
<reference evidence="1 2" key="1">
    <citation type="journal article" date="2019" name="Int. J. Syst. Evol. Microbiol.">
        <title>Capsulimonas corticalis gen. nov., sp. nov., an aerobic capsulated bacterium, of a novel bacterial order, Capsulimonadales ord. nov., of the class Armatimonadia of the phylum Armatimonadetes.</title>
        <authorList>
            <person name="Li J."/>
            <person name="Kudo C."/>
            <person name="Tonouchi A."/>
        </authorList>
    </citation>
    <scope>NUCLEOTIDE SEQUENCE [LARGE SCALE GENOMIC DNA]</scope>
    <source>
        <strain evidence="1 2">AX-7</strain>
    </source>
</reference>
<accession>A0A402D1X3</accession>
<dbReference type="Gene3D" id="2.160.20.10">
    <property type="entry name" value="Single-stranded right-handed beta-helix, Pectin lyase-like"/>
    <property type="match status" value="1"/>
</dbReference>
<dbReference type="RefSeq" id="WP_165864475.1">
    <property type="nucleotide sequence ID" value="NZ_AP025739.1"/>
</dbReference>
<dbReference type="KEGG" id="ccot:CCAX7_20960"/>
<gene>
    <name evidence="1" type="ORF">CCAX7_20960</name>
</gene>
<dbReference type="InterPro" id="IPR006626">
    <property type="entry name" value="PbH1"/>
</dbReference>
<dbReference type="SUPFAM" id="SSF51126">
    <property type="entry name" value="Pectin lyase-like"/>
    <property type="match status" value="1"/>
</dbReference>
<dbReference type="InterPro" id="IPR039448">
    <property type="entry name" value="Beta_helix"/>
</dbReference>
<name>A0A402D1X3_9BACT</name>
<protein>
    <submittedName>
        <fullName evidence="1">Uncharacterized protein</fullName>
    </submittedName>
</protein>
<sequence>MKTIFTHSLKTLAVGLALAAPAHSALATGLAHTYVSGTGNDSNAGDRTTPCATFQAALANTLPGGVITALDAGDYGPVNITQAVTIDGSGTQASIVTESTTAISINAAASDTIILRGLAITNVPNGDPCNGVELDSGNMIVDGCKISGYLGPCNGIYVHHDGNTVVINTSVTGCGEGVFKDRPGAGLLSLRNVTLQGNGLGLDAEGTQTDISHSQITQNSGYGVYAYRGTLSVSGCMISGNGTGVYSDDGSVVRLINNDILNNTTGIFIIDASNGGTPGIVSSTGSNRKAGNATPGGVSPGKVIVQQ</sequence>
<evidence type="ECO:0000313" key="1">
    <source>
        <dbReference type="EMBL" id="BDI30045.1"/>
    </source>
</evidence>
<dbReference type="SMART" id="SM00710">
    <property type="entry name" value="PbH1"/>
    <property type="match status" value="4"/>
</dbReference>
<organism evidence="1 2">
    <name type="scientific">Capsulimonas corticalis</name>
    <dbReference type="NCBI Taxonomy" id="2219043"/>
    <lineage>
        <taxon>Bacteria</taxon>
        <taxon>Bacillati</taxon>
        <taxon>Armatimonadota</taxon>
        <taxon>Armatimonadia</taxon>
        <taxon>Capsulimonadales</taxon>
        <taxon>Capsulimonadaceae</taxon>
        <taxon>Capsulimonas</taxon>
    </lineage>
</organism>
<dbReference type="InterPro" id="IPR011050">
    <property type="entry name" value="Pectin_lyase_fold/virulence"/>
</dbReference>
<dbReference type="Proteomes" id="UP000287394">
    <property type="component" value="Chromosome"/>
</dbReference>
<proteinExistence type="predicted"/>